<keyword evidence="3" id="KW-1185">Reference proteome</keyword>
<evidence type="ECO:0000256" key="1">
    <source>
        <dbReference type="SAM" id="SignalP"/>
    </source>
</evidence>
<evidence type="ECO:0000313" key="2">
    <source>
        <dbReference type="EMBL" id="KAK7455859.1"/>
    </source>
</evidence>
<organism evidence="2 3">
    <name type="scientific">Marasmiellus scandens</name>
    <dbReference type="NCBI Taxonomy" id="2682957"/>
    <lineage>
        <taxon>Eukaryota</taxon>
        <taxon>Fungi</taxon>
        <taxon>Dikarya</taxon>
        <taxon>Basidiomycota</taxon>
        <taxon>Agaricomycotina</taxon>
        <taxon>Agaricomycetes</taxon>
        <taxon>Agaricomycetidae</taxon>
        <taxon>Agaricales</taxon>
        <taxon>Marasmiineae</taxon>
        <taxon>Omphalotaceae</taxon>
        <taxon>Marasmiellus</taxon>
    </lineage>
</organism>
<accession>A0ABR1JBE8</accession>
<feature type="signal peptide" evidence="1">
    <location>
        <begin position="1"/>
        <end position="20"/>
    </location>
</feature>
<dbReference type="Proteomes" id="UP001498398">
    <property type="component" value="Unassembled WGS sequence"/>
</dbReference>
<dbReference type="EMBL" id="JBANRG010000022">
    <property type="protein sequence ID" value="KAK7455859.1"/>
    <property type="molecule type" value="Genomic_DNA"/>
</dbReference>
<sequence>MQFRLVVAFVAACVSGAVYASPAVENRALCAGLVSDCLNKCADVACDQATCESYCRCTLCKTGASEACIETCKPEGF</sequence>
<feature type="chain" id="PRO_5046576298" evidence="1">
    <location>
        <begin position="21"/>
        <end position="77"/>
    </location>
</feature>
<gene>
    <name evidence="2" type="ORF">VKT23_010896</name>
</gene>
<protein>
    <submittedName>
        <fullName evidence="2">Uncharacterized protein</fullName>
    </submittedName>
</protein>
<evidence type="ECO:0000313" key="3">
    <source>
        <dbReference type="Proteomes" id="UP001498398"/>
    </source>
</evidence>
<proteinExistence type="predicted"/>
<name>A0ABR1JBE8_9AGAR</name>
<reference evidence="2 3" key="1">
    <citation type="submission" date="2024-01" db="EMBL/GenBank/DDBJ databases">
        <title>A draft genome for the cacao thread blight pathogen Marasmiellus scandens.</title>
        <authorList>
            <person name="Baruah I.K."/>
            <person name="Leung J."/>
            <person name="Bukari Y."/>
            <person name="Amoako-Attah I."/>
            <person name="Meinhardt L.W."/>
            <person name="Bailey B.A."/>
            <person name="Cohen S.P."/>
        </authorList>
    </citation>
    <scope>NUCLEOTIDE SEQUENCE [LARGE SCALE GENOMIC DNA]</scope>
    <source>
        <strain evidence="2 3">GH-19</strain>
    </source>
</reference>
<comment type="caution">
    <text evidence="2">The sequence shown here is derived from an EMBL/GenBank/DDBJ whole genome shotgun (WGS) entry which is preliminary data.</text>
</comment>
<keyword evidence="1" id="KW-0732">Signal</keyword>